<proteinExistence type="predicted"/>
<dbReference type="EMBL" id="BK015882">
    <property type="protein sequence ID" value="DAD71517.1"/>
    <property type="molecule type" value="Genomic_DNA"/>
</dbReference>
<reference evidence="1" key="1">
    <citation type="journal article" date="2021" name="Proc. Natl. Acad. Sci. U.S.A.">
        <title>A Catalog of Tens of Thousands of Viruses from Human Metagenomes Reveals Hidden Associations with Chronic Diseases.</title>
        <authorList>
            <person name="Tisza M.J."/>
            <person name="Buck C.B."/>
        </authorList>
    </citation>
    <scope>NUCLEOTIDE SEQUENCE</scope>
    <source>
        <strain evidence="1">Ctsf32</strain>
    </source>
</reference>
<evidence type="ECO:0000313" key="1">
    <source>
        <dbReference type="EMBL" id="DAD71517.1"/>
    </source>
</evidence>
<accession>A0A8S5LN79</accession>
<protein>
    <submittedName>
        <fullName evidence="1">Uncharacterized protein</fullName>
    </submittedName>
</protein>
<sequence length="268" mass="28031">MAAITPTRFAQLKEKITAECLKRSKVGDAPGSQSLSQYATSAYNFSDVPETDNAIKAEHLAKSWDILHVVNSDRIPERKNKVILNTDVLLMEDLIFQMSNNPESANTGTPQYYPSNYSDCSGGCTGLCFGCTGCTSGCKNECTGCTGCTSCTGSCTNGCTGSCEGSCTGGCKESCAGLCTSGCKNECTGGCLGCSGGCRGYCIGTASKGYSSCGACDVGCYGGCCSDCSSNCGSHINIPTTSWQAHNNQIMGCIKPGWRPDWWDGKYT</sequence>
<name>A0A8S5LN79_9CAUD</name>
<organism evidence="1">
    <name type="scientific">Siphoviridae sp. ctsf32</name>
    <dbReference type="NCBI Taxonomy" id="2827594"/>
    <lineage>
        <taxon>Viruses</taxon>
        <taxon>Duplodnaviria</taxon>
        <taxon>Heunggongvirae</taxon>
        <taxon>Uroviricota</taxon>
        <taxon>Caudoviricetes</taxon>
    </lineage>
</organism>